<dbReference type="InParanoid" id="A0A165IAG3"/>
<dbReference type="EMBL" id="KV407456">
    <property type="protein sequence ID" value="KZF24622.1"/>
    <property type="molecule type" value="Genomic_DNA"/>
</dbReference>
<sequence length="87" mass="9813">MAINKNVTGQRNQVDFLVQRNNPLFDCVVKCNACPFFRLTYGIAYILFLLSNSSNVLSVSFAMLGISNPANVFEYLLSRRVPIAHAW</sequence>
<dbReference type="AlphaFoldDB" id="A0A165IAG3"/>
<dbReference type="Proteomes" id="UP000076632">
    <property type="component" value="Unassembled WGS sequence"/>
</dbReference>
<dbReference type="RefSeq" id="XP_018190177.1">
    <property type="nucleotide sequence ID" value="XM_018332204.1"/>
</dbReference>
<name>A0A165IAG3_XYLHT</name>
<gene>
    <name evidence="1" type="ORF">L228DRAFT_245599</name>
</gene>
<protein>
    <submittedName>
        <fullName evidence="1">Uncharacterized protein</fullName>
    </submittedName>
</protein>
<organism evidence="1 2">
    <name type="scientific">Xylona heveae (strain CBS 132557 / TC161)</name>
    <dbReference type="NCBI Taxonomy" id="1328760"/>
    <lineage>
        <taxon>Eukaryota</taxon>
        <taxon>Fungi</taxon>
        <taxon>Dikarya</taxon>
        <taxon>Ascomycota</taxon>
        <taxon>Pezizomycotina</taxon>
        <taxon>Xylonomycetes</taxon>
        <taxon>Xylonales</taxon>
        <taxon>Xylonaceae</taxon>
        <taxon>Xylona</taxon>
    </lineage>
</organism>
<reference evidence="1 2" key="1">
    <citation type="journal article" date="2016" name="Fungal Biol.">
        <title>The genome of Xylona heveae provides a window into fungal endophytism.</title>
        <authorList>
            <person name="Gazis R."/>
            <person name="Kuo A."/>
            <person name="Riley R."/>
            <person name="LaButti K."/>
            <person name="Lipzen A."/>
            <person name="Lin J."/>
            <person name="Amirebrahimi M."/>
            <person name="Hesse C.N."/>
            <person name="Spatafora J.W."/>
            <person name="Henrissat B."/>
            <person name="Hainaut M."/>
            <person name="Grigoriev I.V."/>
            <person name="Hibbett D.S."/>
        </authorList>
    </citation>
    <scope>NUCLEOTIDE SEQUENCE [LARGE SCALE GENOMIC DNA]</scope>
    <source>
        <strain evidence="1 2">TC161</strain>
    </source>
</reference>
<keyword evidence="2" id="KW-1185">Reference proteome</keyword>
<evidence type="ECO:0000313" key="2">
    <source>
        <dbReference type="Proteomes" id="UP000076632"/>
    </source>
</evidence>
<evidence type="ECO:0000313" key="1">
    <source>
        <dbReference type="EMBL" id="KZF24622.1"/>
    </source>
</evidence>
<proteinExistence type="predicted"/>
<accession>A0A165IAG3</accession>
<dbReference type="GeneID" id="28897341"/>